<keyword evidence="3" id="KW-0863">Zinc-finger</keyword>
<sequence>MPKHTKKVGIVGKYGTRYGAPLQKMHAKYICSFCGKTKMKRRAVGIWHCGSCMKTVAGGAWTYNTTFAVTVKSAIRRLKELKDQ</sequence>
<dbReference type="PANTHER" id="PTHR48188">
    <property type="entry name" value="60S RIBOSOMAL PROTEIN L43"/>
    <property type="match status" value="1"/>
</dbReference>
<dbReference type="FunFam" id="2.20.25.30:FF:000002">
    <property type="entry name" value="60S ribosomal protein L37a"/>
    <property type="match status" value="1"/>
</dbReference>
<reference evidence="7" key="2">
    <citation type="submission" date="2025-09" db="UniProtKB">
        <authorList>
            <consortium name="Ensembl"/>
        </authorList>
    </citation>
    <scope>IDENTIFICATION</scope>
</reference>
<evidence type="ECO:0000313" key="8">
    <source>
        <dbReference type="Proteomes" id="UP000233220"/>
    </source>
</evidence>
<dbReference type="OMA" id="MHAKYIC"/>
<dbReference type="SUPFAM" id="SSF57829">
    <property type="entry name" value="Zn-binding ribosomal proteins"/>
    <property type="match status" value="1"/>
</dbReference>
<dbReference type="GO" id="GO:0003735">
    <property type="term" value="F:structural constituent of ribosome"/>
    <property type="evidence" value="ECO:0007669"/>
    <property type="project" value="InterPro"/>
</dbReference>
<keyword evidence="8" id="KW-1185">Reference proteome</keyword>
<dbReference type="Proteomes" id="UP000233220">
    <property type="component" value="Unplaced"/>
</dbReference>
<dbReference type="GO" id="GO:0070180">
    <property type="term" value="F:large ribosomal subunit rRNA binding"/>
    <property type="evidence" value="ECO:0007669"/>
    <property type="project" value="TreeGrafter"/>
</dbReference>
<proteinExistence type="inferred from homology"/>
<dbReference type="GeneTree" id="ENSGT00390000016988"/>
<keyword evidence="6" id="KW-0687">Ribonucleoprotein</keyword>
<dbReference type="PANTHER" id="PTHR48188:SF5">
    <property type="entry name" value="RIBOSOMAL PROTEIN EL43-LIKE-RELATED"/>
    <property type="match status" value="1"/>
</dbReference>
<comment type="similarity">
    <text evidence="1">Belongs to the eukaryotic ribosomal protein eL43 family.</text>
</comment>
<dbReference type="AlphaFoldDB" id="A0A2K6UGL0"/>
<name>A0A2K6UGL0_SAIBB</name>
<dbReference type="InterPro" id="IPR011332">
    <property type="entry name" value="Ribosomal_zn-bd"/>
</dbReference>
<dbReference type="GO" id="GO:0006412">
    <property type="term" value="P:translation"/>
    <property type="evidence" value="ECO:0007669"/>
    <property type="project" value="InterPro"/>
</dbReference>
<dbReference type="GO" id="GO:0008270">
    <property type="term" value="F:zinc ion binding"/>
    <property type="evidence" value="ECO:0007669"/>
    <property type="project" value="UniProtKB-KW"/>
</dbReference>
<keyword evidence="4" id="KW-0862">Zinc</keyword>
<evidence type="ECO:0000256" key="3">
    <source>
        <dbReference type="ARBA" id="ARBA00022771"/>
    </source>
</evidence>
<keyword evidence="5" id="KW-0689">Ribosomal protein</keyword>
<keyword evidence="2" id="KW-0479">Metal-binding</keyword>
<dbReference type="InterPro" id="IPR011331">
    <property type="entry name" value="Ribosomal_eL37/eL43"/>
</dbReference>
<evidence type="ECO:0000256" key="6">
    <source>
        <dbReference type="ARBA" id="ARBA00023274"/>
    </source>
</evidence>
<evidence type="ECO:0000256" key="1">
    <source>
        <dbReference type="ARBA" id="ARBA00008672"/>
    </source>
</evidence>
<organism evidence="7 8">
    <name type="scientific">Saimiri boliviensis boliviensis</name>
    <name type="common">Bolivian squirrel monkey</name>
    <dbReference type="NCBI Taxonomy" id="39432"/>
    <lineage>
        <taxon>Eukaryota</taxon>
        <taxon>Metazoa</taxon>
        <taxon>Chordata</taxon>
        <taxon>Craniata</taxon>
        <taxon>Vertebrata</taxon>
        <taxon>Euteleostomi</taxon>
        <taxon>Mammalia</taxon>
        <taxon>Eutheria</taxon>
        <taxon>Euarchontoglires</taxon>
        <taxon>Primates</taxon>
        <taxon>Haplorrhini</taxon>
        <taxon>Platyrrhini</taxon>
        <taxon>Cebidae</taxon>
        <taxon>Saimiriinae</taxon>
        <taxon>Saimiri</taxon>
    </lineage>
</organism>
<evidence type="ECO:0000313" key="7">
    <source>
        <dbReference type="Ensembl" id="ENSSBOP00000031058.1"/>
    </source>
</evidence>
<evidence type="ECO:0000256" key="5">
    <source>
        <dbReference type="ARBA" id="ARBA00022980"/>
    </source>
</evidence>
<dbReference type="Ensembl" id="ENSSBOT00000047946.1">
    <property type="protein sequence ID" value="ENSSBOP00000031058.1"/>
    <property type="gene ID" value="ENSSBOG00000031782.1"/>
</dbReference>
<reference evidence="7" key="1">
    <citation type="submission" date="2025-08" db="UniProtKB">
        <authorList>
            <consortium name="Ensembl"/>
        </authorList>
    </citation>
    <scope>IDENTIFICATION</scope>
</reference>
<dbReference type="InterPro" id="IPR002674">
    <property type="entry name" value="Ribosomal_eL43"/>
</dbReference>
<dbReference type="STRING" id="39432.ENSSBOP00000031058"/>
<dbReference type="Gene3D" id="2.20.25.30">
    <property type="match status" value="1"/>
</dbReference>
<evidence type="ECO:0000256" key="2">
    <source>
        <dbReference type="ARBA" id="ARBA00022723"/>
    </source>
</evidence>
<evidence type="ECO:0000256" key="4">
    <source>
        <dbReference type="ARBA" id="ARBA00022833"/>
    </source>
</evidence>
<dbReference type="GO" id="GO:0022625">
    <property type="term" value="C:cytosolic large ribosomal subunit"/>
    <property type="evidence" value="ECO:0007669"/>
    <property type="project" value="UniProtKB-ARBA"/>
</dbReference>
<dbReference type="Pfam" id="PF01780">
    <property type="entry name" value="Ribosomal_L37ae"/>
    <property type="match status" value="1"/>
</dbReference>
<protein>
    <recommendedName>
        <fullName evidence="9">Ribosomal protein L37a</fullName>
    </recommendedName>
</protein>
<evidence type="ECO:0008006" key="9">
    <source>
        <dbReference type="Google" id="ProtNLM"/>
    </source>
</evidence>
<accession>A0A2K6UGL0</accession>